<accession>A0A4R0IDV6</accession>
<proteinExistence type="predicted"/>
<keyword evidence="2" id="KW-1185">Reference proteome</keyword>
<organism evidence="1 2">
    <name type="scientific">Kribbella sindirgiensis</name>
    <dbReference type="NCBI Taxonomy" id="1124744"/>
    <lineage>
        <taxon>Bacteria</taxon>
        <taxon>Bacillati</taxon>
        <taxon>Actinomycetota</taxon>
        <taxon>Actinomycetes</taxon>
        <taxon>Propionibacteriales</taxon>
        <taxon>Kribbellaceae</taxon>
        <taxon>Kribbella</taxon>
    </lineage>
</organism>
<gene>
    <name evidence="1" type="ORF">E0H50_35170</name>
</gene>
<evidence type="ECO:0000313" key="1">
    <source>
        <dbReference type="EMBL" id="TCC22409.1"/>
    </source>
</evidence>
<name>A0A4R0IDV6_9ACTN</name>
<evidence type="ECO:0000313" key="2">
    <source>
        <dbReference type="Proteomes" id="UP000292695"/>
    </source>
</evidence>
<protein>
    <submittedName>
        <fullName evidence="1">Uncharacterized protein</fullName>
    </submittedName>
</protein>
<dbReference type="AlphaFoldDB" id="A0A4R0IDV6"/>
<dbReference type="RefSeq" id="WP_131295320.1">
    <property type="nucleotide sequence ID" value="NZ_SJKA01000018.1"/>
</dbReference>
<sequence>MARLDSDSLDVMMSWLHSGQAKEGDREILVELVELIDRDEWTTRWFCELDPSEAIWLCQPRSGLHILLEEEPDHDGEWAVNVLSIYDDDTDHQPGANDLPF</sequence>
<dbReference type="Proteomes" id="UP000292695">
    <property type="component" value="Unassembled WGS sequence"/>
</dbReference>
<dbReference type="EMBL" id="SJKA01000018">
    <property type="protein sequence ID" value="TCC22409.1"/>
    <property type="molecule type" value="Genomic_DNA"/>
</dbReference>
<reference evidence="1 2" key="1">
    <citation type="submission" date="2019-02" db="EMBL/GenBank/DDBJ databases">
        <title>Kribbella capetownensis sp. nov. and Kribbella speibonae sp. nov., isolated from soil.</title>
        <authorList>
            <person name="Curtis S.M."/>
            <person name="Norton I."/>
            <person name="Everest G.J."/>
            <person name="Meyers P.R."/>
        </authorList>
    </citation>
    <scope>NUCLEOTIDE SEQUENCE [LARGE SCALE GENOMIC DNA]</scope>
    <source>
        <strain evidence="1 2">DSM 27082</strain>
    </source>
</reference>
<comment type="caution">
    <text evidence="1">The sequence shown here is derived from an EMBL/GenBank/DDBJ whole genome shotgun (WGS) entry which is preliminary data.</text>
</comment>